<keyword evidence="2 8" id="KW-0223">Dioxygenase</keyword>
<evidence type="ECO:0000256" key="5">
    <source>
        <dbReference type="PIRSR" id="PIRSR604574-1"/>
    </source>
</evidence>
<dbReference type="GO" id="GO:0005737">
    <property type="term" value="C:cytoplasm"/>
    <property type="evidence" value="ECO:0007669"/>
    <property type="project" value="TreeGrafter"/>
</dbReference>
<evidence type="ECO:0000313" key="8">
    <source>
        <dbReference type="EMBL" id="RUT30174.1"/>
    </source>
</evidence>
<proteinExistence type="predicted"/>
<dbReference type="GO" id="GO:0008198">
    <property type="term" value="F:ferrous iron binding"/>
    <property type="evidence" value="ECO:0007669"/>
    <property type="project" value="TreeGrafter"/>
</dbReference>
<dbReference type="AlphaFoldDB" id="A0A433X7Y1"/>
<feature type="binding site" evidence="5">
    <location>
        <position position="71"/>
    </location>
    <ligand>
        <name>substrate</name>
    </ligand>
</feature>
<evidence type="ECO:0000256" key="3">
    <source>
        <dbReference type="ARBA" id="ARBA00023002"/>
    </source>
</evidence>
<dbReference type="InterPro" id="IPR005123">
    <property type="entry name" value="Oxoglu/Fe-dep_dioxygenase_dom"/>
</dbReference>
<evidence type="ECO:0000313" key="9">
    <source>
        <dbReference type="Proteomes" id="UP000281547"/>
    </source>
</evidence>
<gene>
    <name evidence="8" type="ORF">EMQ25_12715</name>
</gene>
<keyword evidence="1 6" id="KW-0479">Metal-binding</keyword>
<feature type="binding site" evidence="6">
    <location>
        <position position="129"/>
    </location>
    <ligand>
        <name>Fe cation</name>
        <dbReference type="ChEBI" id="CHEBI:24875"/>
        <note>catalytic</note>
    </ligand>
</feature>
<reference evidence="8 9" key="1">
    <citation type="journal article" date="2016" name="Int. J. Syst. Evol. Microbiol.">
        <title>Arsenicitalea aurantiaca gen. nov., sp. nov., a new member of the family Hyphomicrobiaceae, isolated from high-arsenic sediment.</title>
        <authorList>
            <person name="Mu Y."/>
            <person name="Zhou L."/>
            <person name="Zeng X.C."/>
            <person name="Liu L."/>
            <person name="Pan Y."/>
            <person name="Chen X."/>
            <person name="Wang J."/>
            <person name="Li S."/>
            <person name="Li W.J."/>
            <person name="Wang Y."/>
        </authorList>
    </citation>
    <scope>NUCLEOTIDE SEQUENCE [LARGE SCALE GENOMIC DNA]</scope>
    <source>
        <strain evidence="8 9">42-50</strain>
    </source>
</reference>
<comment type="caution">
    <text evidence="8">The sequence shown here is derived from an EMBL/GenBank/DDBJ whole genome shotgun (WGS) entry which is preliminary data.</text>
</comment>
<feature type="binding site" evidence="5">
    <location>
        <position position="159"/>
    </location>
    <ligand>
        <name>substrate</name>
    </ligand>
</feature>
<dbReference type="SUPFAM" id="SSF51197">
    <property type="entry name" value="Clavaminate synthase-like"/>
    <property type="match status" value="1"/>
</dbReference>
<comment type="cofactor">
    <cofactor evidence="6">
        <name>Fe(2+)</name>
        <dbReference type="ChEBI" id="CHEBI:29033"/>
    </cofactor>
    <text evidence="6">Binds 1 Fe(2+) ion per subunit.</text>
</comment>
<dbReference type="PROSITE" id="PS51471">
    <property type="entry name" value="FE2OG_OXY"/>
    <property type="match status" value="1"/>
</dbReference>
<evidence type="ECO:0000256" key="2">
    <source>
        <dbReference type="ARBA" id="ARBA00022964"/>
    </source>
</evidence>
<dbReference type="OrthoDB" id="9796932at2"/>
<keyword evidence="9" id="KW-1185">Reference proteome</keyword>
<dbReference type="Pfam" id="PF13532">
    <property type="entry name" value="2OG-FeII_Oxy_2"/>
    <property type="match status" value="1"/>
</dbReference>
<feature type="binding site" evidence="6">
    <location>
        <position position="185"/>
    </location>
    <ligand>
        <name>Fe cation</name>
        <dbReference type="ChEBI" id="CHEBI:24875"/>
        <note>catalytic</note>
    </ligand>
</feature>
<dbReference type="InterPro" id="IPR027450">
    <property type="entry name" value="AlkB-like"/>
</dbReference>
<dbReference type="Proteomes" id="UP000281547">
    <property type="component" value="Unassembled WGS sequence"/>
</dbReference>
<feature type="binding site" evidence="5">
    <location>
        <begin position="118"/>
        <end position="120"/>
    </location>
    <ligand>
        <name>2-oxoglutarate</name>
        <dbReference type="ChEBI" id="CHEBI:16810"/>
    </ligand>
</feature>
<name>A0A433X7Y1_9HYPH</name>
<dbReference type="EMBL" id="RZNJ01000004">
    <property type="protein sequence ID" value="RUT30174.1"/>
    <property type="molecule type" value="Genomic_DNA"/>
</dbReference>
<organism evidence="8 9">
    <name type="scientific">Arsenicitalea aurantiaca</name>
    <dbReference type="NCBI Taxonomy" id="1783274"/>
    <lineage>
        <taxon>Bacteria</taxon>
        <taxon>Pseudomonadati</taxon>
        <taxon>Pseudomonadota</taxon>
        <taxon>Alphaproteobacteria</taxon>
        <taxon>Hyphomicrobiales</taxon>
        <taxon>Devosiaceae</taxon>
        <taxon>Arsenicitalea</taxon>
    </lineage>
</organism>
<feature type="binding site" evidence="5">
    <location>
        <position position="133"/>
    </location>
    <ligand>
        <name>substrate</name>
    </ligand>
</feature>
<protein>
    <submittedName>
        <fullName evidence="8">Alpha-ketoglutarate-dependent dioxygenase AlkB</fullName>
    </submittedName>
</protein>
<keyword evidence="3" id="KW-0560">Oxidoreductase</keyword>
<keyword evidence="4 6" id="KW-0408">Iron</keyword>
<dbReference type="PANTHER" id="PTHR16557:SF2">
    <property type="entry name" value="NUCLEIC ACID DIOXYGENASE ALKBH1"/>
    <property type="match status" value="1"/>
</dbReference>
<dbReference type="PANTHER" id="PTHR16557">
    <property type="entry name" value="ALKYLATED DNA REPAIR PROTEIN ALKB-RELATED"/>
    <property type="match status" value="1"/>
</dbReference>
<sequence length="224" mass="24752">MDPGKRGARHPIVTLSTPDSPLCDHLDQARQIALFDAIMEVLSRAPFFRPTMPRWGTPFSVQMSNCGPLGWVSDKSGYRYQPHHPVTGAPWPAMPEALLELWARHARYGAPPEACLINYYAPNAKMGLHQDRDEEDFDAPVLSISLGDGARFRLGGMARTDPAQTLTLASGDVMILAGPTRLAFHGIDKVYPGTSSLLSRRRDLFPEGGRLNLTLRRVNRILAP</sequence>
<feature type="binding site" evidence="5">
    <location>
        <begin position="210"/>
        <end position="216"/>
    </location>
    <ligand>
        <name>2-oxoglutarate</name>
        <dbReference type="ChEBI" id="CHEBI:16810"/>
    </ligand>
</feature>
<dbReference type="GO" id="GO:0035513">
    <property type="term" value="P:oxidative RNA demethylation"/>
    <property type="evidence" value="ECO:0007669"/>
    <property type="project" value="TreeGrafter"/>
</dbReference>
<dbReference type="InterPro" id="IPR037151">
    <property type="entry name" value="AlkB-like_sf"/>
</dbReference>
<evidence type="ECO:0000256" key="6">
    <source>
        <dbReference type="PIRSR" id="PIRSR604574-2"/>
    </source>
</evidence>
<dbReference type="GO" id="GO:0035515">
    <property type="term" value="F:oxidative RNA demethylase activity"/>
    <property type="evidence" value="ECO:0007669"/>
    <property type="project" value="TreeGrafter"/>
</dbReference>
<evidence type="ECO:0000256" key="4">
    <source>
        <dbReference type="ARBA" id="ARBA00023004"/>
    </source>
</evidence>
<dbReference type="RefSeq" id="WP_127188955.1">
    <property type="nucleotide sequence ID" value="NZ_RZNJ01000004.1"/>
</dbReference>
<feature type="binding site" evidence="5">
    <location>
        <begin position="78"/>
        <end position="80"/>
    </location>
    <ligand>
        <name>substrate</name>
    </ligand>
</feature>
<evidence type="ECO:0000259" key="7">
    <source>
        <dbReference type="PROSITE" id="PS51471"/>
    </source>
</evidence>
<evidence type="ECO:0000256" key="1">
    <source>
        <dbReference type="ARBA" id="ARBA00022723"/>
    </source>
</evidence>
<accession>A0A433X7Y1</accession>
<dbReference type="InterPro" id="IPR004574">
    <property type="entry name" value="Alkb"/>
</dbReference>
<feature type="binding site" evidence="6">
    <location>
        <position position="131"/>
    </location>
    <ligand>
        <name>Fe cation</name>
        <dbReference type="ChEBI" id="CHEBI:24875"/>
        <note>catalytic</note>
    </ligand>
</feature>
<dbReference type="GO" id="GO:0035516">
    <property type="term" value="F:broad specificity oxidative DNA demethylase activity"/>
    <property type="evidence" value="ECO:0007669"/>
    <property type="project" value="TreeGrafter"/>
</dbReference>
<feature type="domain" description="Fe2OG dioxygenase" evidence="7">
    <location>
        <begin position="111"/>
        <end position="219"/>
    </location>
</feature>
<dbReference type="Gene3D" id="2.60.120.590">
    <property type="entry name" value="Alpha-ketoglutarate-dependent dioxygenase AlkB-like"/>
    <property type="match status" value="1"/>
</dbReference>